<evidence type="ECO:0000313" key="3">
    <source>
        <dbReference type="Proteomes" id="UP000054144"/>
    </source>
</evidence>
<dbReference type="InterPro" id="IPR023780">
    <property type="entry name" value="Chromo_domain"/>
</dbReference>
<organism evidence="2 3">
    <name type="scientific">Fistulina hepatica ATCC 64428</name>
    <dbReference type="NCBI Taxonomy" id="1128425"/>
    <lineage>
        <taxon>Eukaryota</taxon>
        <taxon>Fungi</taxon>
        <taxon>Dikarya</taxon>
        <taxon>Basidiomycota</taxon>
        <taxon>Agaricomycotina</taxon>
        <taxon>Agaricomycetes</taxon>
        <taxon>Agaricomycetidae</taxon>
        <taxon>Agaricales</taxon>
        <taxon>Fistulinaceae</taxon>
        <taxon>Fistulina</taxon>
    </lineage>
</organism>
<dbReference type="SMART" id="SM00298">
    <property type="entry name" value="CHROMO"/>
    <property type="match status" value="1"/>
</dbReference>
<name>A0A0D7AFN7_9AGAR</name>
<keyword evidence="3" id="KW-1185">Reference proteome</keyword>
<dbReference type="SUPFAM" id="SSF54160">
    <property type="entry name" value="Chromo domain-like"/>
    <property type="match status" value="1"/>
</dbReference>
<dbReference type="OrthoDB" id="433924at2759"/>
<dbReference type="Proteomes" id="UP000054144">
    <property type="component" value="Unassembled WGS sequence"/>
</dbReference>
<dbReference type="PROSITE" id="PS50013">
    <property type="entry name" value="CHROMO_2"/>
    <property type="match status" value="1"/>
</dbReference>
<dbReference type="Pfam" id="PF18723">
    <property type="entry name" value="HMUDK_hel"/>
    <property type="match status" value="1"/>
</dbReference>
<dbReference type="CDD" id="cd00024">
    <property type="entry name" value="CD_CSD"/>
    <property type="match status" value="1"/>
</dbReference>
<sequence length="379" mass="43511">MLHRWTDDEILRNTHFCNPYRILDKTSQYIITNVIERGSQEPSETLFRILLFNTFTSISTYELLERTFGTPAWSTFDFHDYAEVLGDARARGKSLYTGRFQKTAADFGNATMYLNHLDLLQSMMESGLLLMCQNSRYAVEVYEWIAEHPGMGPFSSYQLMLNLAYSSLLHFHPNDFCVPGPGAESGLSKLFGASYRRAKQADREAPVMIIRHIVAHQAEYFAQFHLDFPYLVRPGTDGDTIQLDVCDIEHALCEVDRFARIVHPGVIGSAAAKSKTLPSFRPSYVDGIPRPYILPVAWADPRRQTPCLRPGSEVPGIVKRYIVDRIVKDKIDEKGNRLFLVRWLHYSPKDDTWEEELYLREDGLGQTIDNYLKNKKVHC</sequence>
<dbReference type="AlphaFoldDB" id="A0A0D7AFN7"/>
<protein>
    <recommendedName>
        <fullName evidence="1">Chromo domain-containing protein</fullName>
    </recommendedName>
</protein>
<dbReference type="Pfam" id="PF00385">
    <property type="entry name" value="Chromo"/>
    <property type="match status" value="1"/>
</dbReference>
<dbReference type="EMBL" id="KN881721">
    <property type="protein sequence ID" value="KIY49648.1"/>
    <property type="molecule type" value="Genomic_DNA"/>
</dbReference>
<reference evidence="2 3" key="1">
    <citation type="journal article" date="2015" name="Fungal Genet. Biol.">
        <title>Evolution of novel wood decay mechanisms in Agaricales revealed by the genome sequences of Fistulina hepatica and Cylindrobasidium torrendii.</title>
        <authorList>
            <person name="Floudas D."/>
            <person name="Held B.W."/>
            <person name="Riley R."/>
            <person name="Nagy L.G."/>
            <person name="Koehler G."/>
            <person name="Ransdell A.S."/>
            <person name="Younus H."/>
            <person name="Chow J."/>
            <person name="Chiniquy J."/>
            <person name="Lipzen A."/>
            <person name="Tritt A."/>
            <person name="Sun H."/>
            <person name="Haridas S."/>
            <person name="LaButti K."/>
            <person name="Ohm R.A."/>
            <person name="Kues U."/>
            <person name="Blanchette R.A."/>
            <person name="Grigoriev I.V."/>
            <person name="Minto R.E."/>
            <person name="Hibbett D.S."/>
        </authorList>
    </citation>
    <scope>NUCLEOTIDE SEQUENCE [LARGE SCALE GENOMIC DNA]</scope>
    <source>
        <strain evidence="2 3">ATCC 64428</strain>
    </source>
</reference>
<dbReference type="InterPro" id="IPR000953">
    <property type="entry name" value="Chromo/chromo_shadow_dom"/>
</dbReference>
<evidence type="ECO:0000259" key="1">
    <source>
        <dbReference type="PROSITE" id="PS50013"/>
    </source>
</evidence>
<dbReference type="GO" id="GO:0006338">
    <property type="term" value="P:chromatin remodeling"/>
    <property type="evidence" value="ECO:0007669"/>
    <property type="project" value="UniProtKB-ARBA"/>
</dbReference>
<dbReference type="InterPro" id="IPR016197">
    <property type="entry name" value="Chromo-like_dom_sf"/>
</dbReference>
<feature type="domain" description="Chromo" evidence="1">
    <location>
        <begin position="321"/>
        <end position="379"/>
    </location>
</feature>
<proteinExistence type="predicted"/>
<dbReference type="Gene3D" id="2.40.50.40">
    <property type="match status" value="1"/>
</dbReference>
<dbReference type="InterPro" id="IPR040684">
    <property type="entry name" value="HMUDK_hel"/>
</dbReference>
<gene>
    <name evidence="2" type="ORF">FISHEDRAFT_40970</name>
</gene>
<accession>A0A0D7AFN7</accession>
<evidence type="ECO:0000313" key="2">
    <source>
        <dbReference type="EMBL" id="KIY49648.1"/>
    </source>
</evidence>